<gene>
    <name evidence="2" type="ordered locus">Mbur_2402</name>
</gene>
<dbReference type="HOGENOM" id="CLU_068609_0_0_2"/>
<evidence type="ECO:0000313" key="2">
    <source>
        <dbReference type="EMBL" id="ABE53253.1"/>
    </source>
</evidence>
<dbReference type="GeneID" id="3998990"/>
<reference evidence="3" key="1">
    <citation type="journal article" date="2009" name="ISME J.">
        <title>The genome sequence of the psychrophilic archaeon, Methanococcoides burtonii: the role of genome evolution in cold adaptation.</title>
        <authorList>
            <person name="Allen M.A."/>
            <person name="Lauro F.M."/>
            <person name="Williams T.J."/>
            <person name="Burg D."/>
            <person name="Siddiqui K.S."/>
            <person name="De Francisci D."/>
            <person name="Chong K.W."/>
            <person name="Pilak O."/>
            <person name="Chew H.H."/>
            <person name="De Maere M.Z."/>
            <person name="Ting L."/>
            <person name="Katrib M."/>
            <person name="Ng C."/>
            <person name="Sowers K.R."/>
            <person name="Galperin M.Y."/>
            <person name="Anderson I.J."/>
            <person name="Ivanova N."/>
            <person name="Dalin E."/>
            <person name="Martinez M."/>
            <person name="Lapidus A."/>
            <person name="Hauser L."/>
            <person name="Land M."/>
            <person name="Thomas T."/>
            <person name="Cavicchioli R."/>
        </authorList>
    </citation>
    <scope>NUCLEOTIDE SEQUENCE [LARGE SCALE GENOMIC DNA]</scope>
    <source>
        <strain evidence="3">DSM 6242 / NBRC 107633 / OCM 468 / ACE-M</strain>
    </source>
</reference>
<dbReference type="OrthoDB" id="117273at2157"/>
<dbReference type="RefSeq" id="WP_011500388.1">
    <property type="nucleotide sequence ID" value="NC_007955.1"/>
</dbReference>
<keyword evidence="1" id="KW-0472">Membrane</keyword>
<sequence length="301" mass="33369">MIRDRNKLKNSEHAISTVVSVILLLGLAVAMMAVFNVTYIPEMKTAAEFDHMGDVYEDMSRIKSNGDIMTIAMAIDNDIFFSMDMPVRMGGGYIPIIGRDRSSSTLVVNDATVGMYITAEDQSNGTIYNYVLDDLGSIRYSSNNRYFMDQSFVLENGALFIVQGNRSLMKLPPSMRIDLLNGSHTDVRISVVDIFGTTGSVASNDVEYVRMESNSSNVLFNKDHLLKNMSVTIISPYPLAWSELLDSMAAKAGLVSPAEYNVTTSNNNVTLSLYSGNNESIGLYLQEHIIDTRLNSVWVPY</sequence>
<dbReference type="STRING" id="259564.Mbur_2402"/>
<feature type="transmembrane region" description="Helical" evidence="1">
    <location>
        <begin position="12"/>
        <end position="35"/>
    </location>
</feature>
<evidence type="ECO:0000313" key="3">
    <source>
        <dbReference type="Proteomes" id="UP000001979"/>
    </source>
</evidence>
<keyword evidence="1" id="KW-1133">Transmembrane helix</keyword>
<keyword evidence="3" id="KW-1185">Reference proteome</keyword>
<protein>
    <submittedName>
        <fullName evidence="2">Uncharacterized protein</fullName>
    </submittedName>
</protein>
<dbReference type="AlphaFoldDB" id="Q12TH3"/>
<keyword evidence="1" id="KW-0812">Transmembrane</keyword>
<proteinExistence type="predicted"/>
<evidence type="ECO:0000256" key="1">
    <source>
        <dbReference type="SAM" id="Phobius"/>
    </source>
</evidence>
<dbReference type="KEGG" id="mbu:Mbur_2402"/>
<dbReference type="Proteomes" id="UP000001979">
    <property type="component" value="Chromosome"/>
</dbReference>
<name>Q12TH3_METBU</name>
<organism evidence="2 3">
    <name type="scientific">Methanococcoides burtonii (strain DSM 6242 / NBRC 107633 / OCM 468 / ACE-M)</name>
    <dbReference type="NCBI Taxonomy" id="259564"/>
    <lineage>
        <taxon>Archaea</taxon>
        <taxon>Methanobacteriati</taxon>
        <taxon>Methanobacteriota</taxon>
        <taxon>Stenosarchaea group</taxon>
        <taxon>Methanomicrobia</taxon>
        <taxon>Methanosarcinales</taxon>
        <taxon>Methanosarcinaceae</taxon>
        <taxon>Methanococcoides</taxon>
    </lineage>
</organism>
<accession>Q12TH3</accession>
<dbReference type="EMBL" id="CP000300">
    <property type="protein sequence ID" value="ABE53253.1"/>
    <property type="molecule type" value="Genomic_DNA"/>
</dbReference>